<organism evidence="2 3">
    <name type="scientific">Pseudoduganella namucuonensis</name>
    <dbReference type="NCBI Taxonomy" id="1035707"/>
    <lineage>
        <taxon>Bacteria</taxon>
        <taxon>Pseudomonadati</taxon>
        <taxon>Pseudomonadota</taxon>
        <taxon>Betaproteobacteria</taxon>
        <taxon>Burkholderiales</taxon>
        <taxon>Oxalobacteraceae</taxon>
        <taxon>Telluria group</taxon>
        <taxon>Pseudoduganella</taxon>
    </lineage>
</organism>
<dbReference type="EMBL" id="FPBO01000004">
    <property type="protein sequence ID" value="SFU52801.1"/>
    <property type="molecule type" value="Genomic_DNA"/>
</dbReference>
<dbReference type="AlphaFoldDB" id="A0A1I7GWJ5"/>
<evidence type="ECO:0000313" key="2">
    <source>
        <dbReference type="EMBL" id="SFU52801.1"/>
    </source>
</evidence>
<evidence type="ECO:0008006" key="4">
    <source>
        <dbReference type="Google" id="ProtNLM"/>
    </source>
</evidence>
<dbReference type="InterPro" id="IPR023614">
    <property type="entry name" value="Porin_dom_sf"/>
</dbReference>
<accession>A0A1I7GWJ5</accession>
<keyword evidence="3" id="KW-1185">Reference proteome</keyword>
<proteinExistence type="predicted"/>
<dbReference type="RefSeq" id="WP_229489396.1">
    <property type="nucleotide sequence ID" value="NZ_FPBO01000004.1"/>
</dbReference>
<feature type="signal peptide" evidence="1">
    <location>
        <begin position="1"/>
        <end position="26"/>
    </location>
</feature>
<protein>
    <recommendedName>
        <fullName evidence="4">Porin</fullName>
    </recommendedName>
</protein>
<gene>
    <name evidence="2" type="ORF">SAMN05216552_1004161</name>
</gene>
<evidence type="ECO:0000256" key="1">
    <source>
        <dbReference type="SAM" id="SignalP"/>
    </source>
</evidence>
<sequence length="424" mass="45020">MQKAPVSPRRAARVAGMAGVAGAAMALLAAPARADHREEAARWTFGGFGSAALTHSNERQANFTASVLNPGRAGRDRRWSADVDSRLGAQLGVELDAHWSAVLQVVAERAPTHDYAPRVEWANVKYQATPDLGVRVGRIASPLFLAGDYRKAGYALPWVRPPVEMYGAMPISHSDGVDAAYRWTLGDVKNRTQVFAGRTRQEVQDDRYAKARGIAGLSNTATRGPLSVRAVLLRASVSVDLTRPLSDGLRRFGPAGAALAGRYELIDKRTTAGSVGASYDPGDWFLMAEVARINTRSFVGDRTAGYVSGGYRLGAWAPYATRAMVRANTATAIAGLPLEGLPPGAAAAAAALNAGLNAALRGVGAQSTASAGVRWDFLPSAALKLQYDRVRPRDGTNGMLIDVQPGFRSDRAFGVTSVSLDFVF</sequence>
<dbReference type="STRING" id="1035707.SAMN05216552_1004161"/>
<dbReference type="SUPFAM" id="SSF56935">
    <property type="entry name" value="Porins"/>
    <property type="match status" value="1"/>
</dbReference>
<dbReference type="Proteomes" id="UP000199391">
    <property type="component" value="Unassembled WGS sequence"/>
</dbReference>
<name>A0A1I7GWJ5_9BURK</name>
<dbReference type="Gene3D" id="2.40.160.10">
    <property type="entry name" value="Porin"/>
    <property type="match status" value="1"/>
</dbReference>
<evidence type="ECO:0000313" key="3">
    <source>
        <dbReference type="Proteomes" id="UP000199391"/>
    </source>
</evidence>
<keyword evidence="1" id="KW-0732">Signal</keyword>
<reference evidence="3" key="1">
    <citation type="submission" date="2016-10" db="EMBL/GenBank/DDBJ databases">
        <authorList>
            <person name="Varghese N."/>
            <person name="Submissions S."/>
        </authorList>
    </citation>
    <scope>NUCLEOTIDE SEQUENCE [LARGE SCALE GENOMIC DNA]</scope>
    <source>
        <strain evidence="3">CGMCC 1.11014</strain>
    </source>
</reference>
<feature type="chain" id="PRO_5011590563" description="Porin" evidence="1">
    <location>
        <begin position="27"/>
        <end position="424"/>
    </location>
</feature>